<feature type="transmembrane region" description="Helical" evidence="2">
    <location>
        <begin position="223"/>
        <end position="246"/>
    </location>
</feature>
<feature type="region of interest" description="Disordered" evidence="1">
    <location>
        <begin position="92"/>
        <end position="123"/>
    </location>
</feature>
<gene>
    <name evidence="3" type="ORF">BKA05_000640</name>
</gene>
<organism evidence="3 4">
    <name type="scientific">Nocardioides marinus</name>
    <dbReference type="NCBI Taxonomy" id="374514"/>
    <lineage>
        <taxon>Bacteria</taxon>
        <taxon>Bacillati</taxon>
        <taxon>Actinomycetota</taxon>
        <taxon>Actinomycetes</taxon>
        <taxon>Propionibacteriales</taxon>
        <taxon>Nocardioidaceae</taxon>
        <taxon>Nocardioides</taxon>
    </lineage>
</organism>
<keyword evidence="2" id="KW-1133">Transmembrane helix</keyword>
<evidence type="ECO:0000256" key="1">
    <source>
        <dbReference type="SAM" id="MobiDB-lite"/>
    </source>
</evidence>
<keyword evidence="2" id="KW-0472">Membrane</keyword>
<feature type="transmembrane region" description="Helical" evidence="2">
    <location>
        <begin position="193"/>
        <end position="211"/>
    </location>
</feature>
<dbReference type="AlphaFoldDB" id="A0A7Y9YEL7"/>
<dbReference type="Gene3D" id="1.10.1760.20">
    <property type="match status" value="1"/>
</dbReference>
<protein>
    <submittedName>
        <fullName evidence="3">Energy-coupling factor transport system substrate-specific component</fullName>
    </submittedName>
</protein>
<keyword evidence="2" id="KW-0812">Transmembrane</keyword>
<dbReference type="RefSeq" id="WP_179530146.1">
    <property type="nucleotide sequence ID" value="NZ_BAAAPP010000002.1"/>
</dbReference>
<sequence>MTTFDQIAGDLQARRAAAGAPSYAEIALRIAKLRELRGGPDAQSRPARTTVYDAFREGRRRMDTALVLDIVRALGATEAEVDEWAERCRTAHAGAAPTPVREPAPAPEPEPEPAPEPPPPPPAPPTVNAALLLCLGCLAINLFGRWMVNVLEIPLYLDMVGTAVAAIILGPWWGAGVGVSTNFLGVGLSGYDSIPFAVVNVAGALVWGYGVRRFKMGSTIPRFFGLSALSALCCTLLAVPIILALGGQTGNGADDVRLIIQDVVNSLWLAVASSNIITSLADKTISGAVALLAVDVLPWTLVASMRPLMPLAGSRPEPPVRSSA</sequence>
<dbReference type="EMBL" id="JACBZI010000001">
    <property type="protein sequence ID" value="NYI09125.1"/>
    <property type="molecule type" value="Genomic_DNA"/>
</dbReference>
<evidence type="ECO:0000256" key="2">
    <source>
        <dbReference type="SAM" id="Phobius"/>
    </source>
</evidence>
<keyword evidence="4" id="KW-1185">Reference proteome</keyword>
<feature type="transmembrane region" description="Helical" evidence="2">
    <location>
        <begin position="126"/>
        <end position="143"/>
    </location>
</feature>
<feature type="transmembrane region" description="Helical" evidence="2">
    <location>
        <begin position="155"/>
        <end position="173"/>
    </location>
</feature>
<comment type="caution">
    <text evidence="3">The sequence shown here is derived from an EMBL/GenBank/DDBJ whole genome shotgun (WGS) entry which is preliminary data.</text>
</comment>
<name>A0A7Y9YEL7_9ACTN</name>
<evidence type="ECO:0000313" key="3">
    <source>
        <dbReference type="EMBL" id="NYI09125.1"/>
    </source>
</evidence>
<feature type="compositionally biased region" description="Pro residues" evidence="1">
    <location>
        <begin position="100"/>
        <end position="123"/>
    </location>
</feature>
<accession>A0A7Y9YEL7</accession>
<evidence type="ECO:0000313" key="4">
    <source>
        <dbReference type="Proteomes" id="UP000537326"/>
    </source>
</evidence>
<dbReference type="Proteomes" id="UP000537326">
    <property type="component" value="Unassembled WGS sequence"/>
</dbReference>
<reference evidence="3 4" key="1">
    <citation type="submission" date="2020-07" db="EMBL/GenBank/DDBJ databases">
        <title>Sequencing the genomes of 1000 actinobacteria strains.</title>
        <authorList>
            <person name="Klenk H.-P."/>
        </authorList>
    </citation>
    <scope>NUCLEOTIDE SEQUENCE [LARGE SCALE GENOMIC DNA]</scope>
    <source>
        <strain evidence="3 4">DSM 18248</strain>
    </source>
</reference>
<proteinExistence type="predicted"/>